<comment type="caution">
    <text evidence="1">The sequence shown here is derived from an EMBL/GenBank/DDBJ whole genome shotgun (WGS) entry which is preliminary data.</text>
</comment>
<evidence type="ECO:0000313" key="2">
    <source>
        <dbReference type="Proteomes" id="UP000247480"/>
    </source>
</evidence>
<dbReference type="EMBL" id="BGJZ01000100">
    <property type="protein sequence ID" value="GBH08793.1"/>
    <property type="molecule type" value="Genomic_DNA"/>
</dbReference>
<dbReference type="Proteomes" id="UP000247480">
    <property type="component" value="Unassembled WGS sequence"/>
</dbReference>
<dbReference type="AlphaFoldDB" id="A0A2V0Q7E9"/>
<dbReference type="GO" id="GO:0016740">
    <property type="term" value="F:transferase activity"/>
    <property type="evidence" value="ECO:0007669"/>
    <property type="project" value="UniProtKB-KW"/>
</dbReference>
<evidence type="ECO:0000313" key="1">
    <source>
        <dbReference type="EMBL" id="GBH08793.1"/>
    </source>
</evidence>
<protein>
    <submittedName>
        <fullName evidence="1">Acyl transferase domain in polyketide synthase enzyme</fullName>
    </submittedName>
</protein>
<accession>A0A2V0Q7E9</accession>
<organism evidence="1 2">
    <name type="scientific">Pseudomonas syringae pv. actinidiae</name>
    <dbReference type="NCBI Taxonomy" id="103796"/>
    <lineage>
        <taxon>Bacteria</taxon>
        <taxon>Pseudomonadati</taxon>
        <taxon>Pseudomonadota</taxon>
        <taxon>Gammaproteobacteria</taxon>
        <taxon>Pseudomonadales</taxon>
        <taxon>Pseudomonadaceae</taxon>
        <taxon>Pseudomonas</taxon>
        <taxon>Pseudomonas syringae</taxon>
    </lineage>
</organism>
<reference evidence="1 2" key="1">
    <citation type="submission" date="2018-04" db="EMBL/GenBank/DDBJ databases">
        <title>Draft genome sequence of Pseudomonas syringae pv. actinidiae biovar 1 strains isolated from kiwifruit in Kagawa prefecture.</title>
        <authorList>
            <person name="Tabuchi M."/>
            <person name="Saito M."/>
            <person name="Fujiwara S."/>
            <person name="Sasa N."/>
            <person name="Akimitsu K."/>
            <person name="Gomi K."/>
            <person name="Konishi-Sugita S."/>
            <person name="Hamano K."/>
            <person name="Kataoka I."/>
        </authorList>
    </citation>
    <scope>NUCLEOTIDE SEQUENCE [LARGE SCALE GENOMIC DNA]</scope>
    <source>
        <strain evidence="1 2">MAFF212206</strain>
    </source>
</reference>
<proteinExistence type="predicted"/>
<gene>
    <name evidence="1" type="ORF">KPSA1_02174</name>
</gene>
<sequence>MLRHSLEHAHLRLRHGLVFLPKAFKHQFNGPGELTGRKQPYVIDDLVASNVVSIPAMVLLK</sequence>
<name>A0A2V0Q7E9_PSESF</name>
<keyword evidence="1" id="KW-0808">Transferase</keyword>